<dbReference type="Gene3D" id="2.40.37.10">
    <property type="entry name" value="Lyase, Ornithine Decarboxylase, Chain A, domain 1"/>
    <property type="match status" value="1"/>
</dbReference>
<evidence type="ECO:0000256" key="7">
    <source>
        <dbReference type="PIRSR" id="PIRSR600821-52"/>
    </source>
</evidence>
<dbReference type="FunFam" id="3.20.20.10:FF:000002">
    <property type="entry name" value="Alanine racemase"/>
    <property type="match status" value="1"/>
</dbReference>
<comment type="catalytic activity">
    <reaction evidence="1 5">
        <text>L-alanine = D-alanine</text>
        <dbReference type="Rhea" id="RHEA:20249"/>
        <dbReference type="ChEBI" id="CHEBI:57416"/>
        <dbReference type="ChEBI" id="CHEBI:57972"/>
        <dbReference type="EC" id="5.1.1.1"/>
    </reaction>
</comment>
<evidence type="ECO:0000256" key="4">
    <source>
        <dbReference type="ARBA" id="ARBA00023235"/>
    </source>
</evidence>
<feature type="binding site" evidence="5 7">
    <location>
        <position position="136"/>
    </location>
    <ligand>
        <name>substrate</name>
    </ligand>
</feature>
<evidence type="ECO:0000259" key="8">
    <source>
        <dbReference type="SMART" id="SM01005"/>
    </source>
</evidence>
<comment type="caution">
    <text evidence="9">The sequence shown here is derived from an EMBL/GenBank/DDBJ whole genome shotgun (WGS) entry which is preliminary data.</text>
</comment>
<protein>
    <recommendedName>
        <fullName evidence="5">Alanine racemase</fullName>
        <ecNumber evidence="5">5.1.1.1</ecNumber>
    </recommendedName>
</protein>
<dbReference type="GO" id="GO:0005829">
    <property type="term" value="C:cytosol"/>
    <property type="evidence" value="ECO:0007669"/>
    <property type="project" value="TreeGrafter"/>
</dbReference>
<comment type="similarity">
    <text evidence="5">Belongs to the alanine racemase family.</text>
</comment>
<dbReference type="EMBL" id="VOSB01000008">
    <property type="protein sequence ID" value="TXE18355.1"/>
    <property type="molecule type" value="Genomic_DNA"/>
</dbReference>
<keyword evidence="3 5" id="KW-0663">Pyridoxal phosphate</keyword>
<evidence type="ECO:0000256" key="6">
    <source>
        <dbReference type="PIRSR" id="PIRSR600821-50"/>
    </source>
</evidence>
<dbReference type="PANTHER" id="PTHR30511">
    <property type="entry name" value="ALANINE RACEMASE"/>
    <property type="match status" value="1"/>
</dbReference>
<dbReference type="InterPro" id="IPR000821">
    <property type="entry name" value="Ala_racemase"/>
</dbReference>
<feature type="active site" description="Proton acceptor; specific for L-alanine" evidence="5">
    <location>
        <position position="264"/>
    </location>
</feature>
<feature type="domain" description="Alanine racemase C-terminal" evidence="8">
    <location>
        <begin position="243"/>
        <end position="367"/>
    </location>
</feature>
<dbReference type="OrthoDB" id="9801978at2"/>
<dbReference type="InterPro" id="IPR009006">
    <property type="entry name" value="Ala_racemase/Decarboxylase_C"/>
</dbReference>
<gene>
    <name evidence="9" type="primary">alr</name>
    <name evidence="9" type="ORF">ES692_06820</name>
</gene>
<dbReference type="Pfam" id="PF00842">
    <property type="entry name" value="Ala_racemase_C"/>
    <property type="match status" value="1"/>
</dbReference>
<dbReference type="UniPathway" id="UPA00042">
    <property type="reaction ID" value="UER00497"/>
</dbReference>
<dbReference type="InterPro" id="IPR001608">
    <property type="entry name" value="Ala_racemase_N"/>
</dbReference>
<dbReference type="NCBIfam" id="TIGR00492">
    <property type="entry name" value="alr"/>
    <property type="match status" value="1"/>
</dbReference>
<dbReference type="GO" id="GO:0030632">
    <property type="term" value="P:D-alanine biosynthetic process"/>
    <property type="evidence" value="ECO:0007669"/>
    <property type="project" value="UniProtKB-UniRule"/>
</dbReference>
<keyword evidence="4 5" id="KW-0413">Isomerase</keyword>
<comment type="pathway">
    <text evidence="5">Amino-acid biosynthesis; D-alanine biosynthesis; D-alanine from L-alanine: step 1/1.</text>
</comment>
<sequence length="369" mass="40818">MPKARETVLEIDLKALKHNFEYLKSKLNNNTKILAVVKAFAYGSDANEVANYLQSLEVDYFAVAYASEGVALRDAGVETPILVLHPQAINFKTVIERCLEPSLYSAKIFNEFIAIASEEKQSNYPVHIKFNTGLNRLGFSENDVDYIVSKALETSAIKVKSIFSHLAASEDLNEKTFTERQIKTFKSISKEFSKAIGYQPMLHLANTSGVLNYPEAHLDMVRTGIGLYGFGNSKEENKNLKPIATLKSVISQIHTIEKGETVGYNRAYKSEGVEKTATIPIGHADGIGRQYGNKKGFVTVNGNKAPIIGNVCMDMIMIDITNINCHEGDEVIIFGNHPNASQFADATNTITYEIITAISQRVKRLLIKG</sequence>
<evidence type="ECO:0000256" key="3">
    <source>
        <dbReference type="ARBA" id="ARBA00022898"/>
    </source>
</evidence>
<dbReference type="GO" id="GO:0008784">
    <property type="term" value="F:alanine racemase activity"/>
    <property type="evidence" value="ECO:0007669"/>
    <property type="project" value="UniProtKB-UniRule"/>
</dbReference>
<dbReference type="AlphaFoldDB" id="A0A5C7B9S1"/>
<dbReference type="PANTHER" id="PTHR30511:SF0">
    <property type="entry name" value="ALANINE RACEMASE, CATABOLIC-RELATED"/>
    <property type="match status" value="1"/>
</dbReference>
<accession>A0A5C7B9S1</accession>
<dbReference type="Gene3D" id="3.20.20.10">
    <property type="entry name" value="Alanine racemase"/>
    <property type="match status" value="1"/>
</dbReference>
<dbReference type="EC" id="5.1.1.1" evidence="5"/>
<evidence type="ECO:0000256" key="5">
    <source>
        <dbReference type="HAMAP-Rule" id="MF_01201"/>
    </source>
</evidence>
<dbReference type="Pfam" id="PF01168">
    <property type="entry name" value="Ala_racemase_N"/>
    <property type="match status" value="1"/>
</dbReference>
<dbReference type="CDD" id="cd00430">
    <property type="entry name" value="PLPDE_III_AR"/>
    <property type="match status" value="1"/>
</dbReference>
<dbReference type="SUPFAM" id="SSF51419">
    <property type="entry name" value="PLP-binding barrel"/>
    <property type="match status" value="1"/>
</dbReference>
<feature type="active site" description="Proton acceptor; specific for D-alanine" evidence="5">
    <location>
        <position position="38"/>
    </location>
</feature>
<dbReference type="STRING" id="1123037.GCA_000425305_02153"/>
<feature type="binding site" evidence="5 7">
    <location>
        <position position="313"/>
    </location>
    <ligand>
        <name>substrate</name>
    </ligand>
</feature>
<comment type="function">
    <text evidence="5">Catalyzes the interconversion of L-alanine and D-alanine. May also act on other amino acids.</text>
</comment>
<dbReference type="InterPro" id="IPR011079">
    <property type="entry name" value="Ala_racemase_C"/>
</dbReference>
<dbReference type="PRINTS" id="PR00992">
    <property type="entry name" value="ALARACEMASE"/>
</dbReference>
<name>A0A5C7B9S1_9FLAO</name>
<keyword evidence="10" id="KW-1185">Reference proteome</keyword>
<comment type="cofactor">
    <cofactor evidence="2 5 6">
        <name>pyridoxal 5'-phosphate</name>
        <dbReference type="ChEBI" id="CHEBI:597326"/>
    </cofactor>
</comment>
<dbReference type="HAMAP" id="MF_01201">
    <property type="entry name" value="Ala_racemase"/>
    <property type="match status" value="1"/>
</dbReference>
<dbReference type="Proteomes" id="UP000321938">
    <property type="component" value="Unassembled WGS sequence"/>
</dbReference>
<dbReference type="SMART" id="SM01005">
    <property type="entry name" value="Ala_racemase_C"/>
    <property type="match status" value="1"/>
</dbReference>
<evidence type="ECO:0000313" key="10">
    <source>
        <dbReference type="Proteomes" id="UP000321938"/>
    </source>
</evidence>
<reference evidence="9 10" key="1">
    <citation type="submission" date="2019-08" db="EMBL/GenBank/DDBJ databases">
        <title>Genome of Psychroserpens burtonensis ACAM 167.</title>
        <authorList>
            <person name="Bowman J.P."/>
        </authorList>
    </citation>
    <scope>NUCLEOTIDE SEQUENCE [LARGE SCALE GENOMIC DNA]</scope>
    <source>
        <strain evidence="9 10">ACAM 167</strain>
    </source>
</reference>
<organism evidence="9 10">
    <name type="scientific">Psychroserpens burtonensis</name>
    <dbReference type="NCBI Taxonomy" id="49278"/>
    <lineage>
        <taxon>Bacteria</taxon>
        <taxon>Pseudomonadati</taxon>
        <taxon>Bacteroidota</taxon>
        <taxon>Flavobacteriia</taxon>
        <taxon>Flavobacteriales</taxon>
        <taxon>Flavobacteriaceae</taxon>
        <taxon>Psychroserpens</taxon>
    </lineage>
</organism>
<feature type="modified residue" description="N6-(pyridoxal phosphate)lysine" evidence="5 6">
    <location>
        <position position="38"/>
    </location>
</feature>
<dbReference type="InterPro" id="IPR029066">
    <property type="entry name" value="PLP-binding_barrel"/>
</dbReference>
<evidence type="ECO:0000256" key="2">
    <source>
        <dbReference type="ARBA" id="ARBA00001933"/>
    </source>
</evidence>
<evidence type="ECO:0000256" key="1">
    <source>
        <dbReference type="ARBA" id="ARBA00000316"/>
    </source>
</evidence>
<dbReference type="RefSeq" id="WP_028871969.1">
    <property type="nucleotide sequence ID" value="NZ_VOSB01000008.1"/>
</dbReference>
<dbReference type="SUPFAM" id="SSF50621">
    <property type="entry name" value="Alanine racemase C-terminal domain-like"/>
    <property type="match status" value="1"/>
</dbReference>
<evidence type="ECO:0000313" key="9">
    <source>
        <dbReference type="EMBL" id="TXE18355.1"/>
    </source>
</evidence>
<dbReference type="GO" id="GO:0030170">
    <property type="term" value="F:pyridoxal phosphate binding"/>
    <property type="evidence" value="ECO:0007669"/>
    <property type="project" value="UniProtKB-UniRule"/>
</dbReference>
<proteinExistence type="inferred from homology"/>